<reference evidence="1 2" key="1">
    <citation type="journal article" date="2014" name="PLoS ONE">
        <title>Global Analysis of Gene Expression Profiles in Physic Nut (Jatropha curcas L.) Seedlings Exposed to Salt Stress.</title>
        <authorList>
            <person name="Zhang L."/>
            <person name="Zhang C."/>
            <person name="Wu P."/>
            <person name="Chen Y."/>
            <person name="Li M."/>
            <person name="Jiang H."/>
            <person name="Wu G."/>
        </authorList>
    </citation>
    <scope>NUCLEOTIDE SEQUENCE [LARGE SCALE GENOMIC DNA]</scope>
    <source>
        <strain evidence="2">cv. GZQX0401</strain>
        <tissue evidence="1">Young leaves</tissue>
    </source>
</reference>
<gene>
    <name evidence="1" type="ORF">JCGZ_04171</name>
</gene>
<dbReference type="EMBL" id="KK915800">
    <property type="protein sequence ID" value="KDP20562.1"/>
    <property type="molecule type" value="Genomic_DNA"/>
</dbReference>
<evidence type="ECO:0000313" key="1">
    <source>
        <dbReference type="EMBL" id="KDP20562.1"/>
    </source>
</evidence>
<accession>A0A067J9Y7</accession>
<sequence length="73" mass="8159">MRYALMEWWNDCTHAFIFGFGEMTQTPADYSAITRLGFDGPVAPLDAQYQIAALGAELVRTLLGVPTRTRYTA</sequence>
<evidence type="ECO:0000313" key="2">
    <source>
        <dbReference type="Proteomes" id="UP000027138"/>
    </source>
</evidence>
<dbReference type="Proteomes" id="UP000027138">
    <property type="component" value="Unassembled WGS sequence"/>
</dbReference>
<proteinExistence type="predicted"/>
<protein>
    <recommendedName>
        <fullName evidence="3">Aminotransferase-like plant mobile domain-containing protein</fullName>
    </recommendedName>
</protein>
<dbReference type="AlphaFoldDB" id="A0A067J9Y7"/>
<evidence type="ECO:0008006" key="3">
    <source>
        <dbReference type="Google" id="ProtNLM"/>
    </source>
</evidence>
<name>A0A067J9Y7_JATCU</name>
<dbReference type="OrthoDB" id="1704638at2759"/>
<organism evidence="1 2">
    <name type="scientific">Jatropha curcas</name>
    <name type="common">Barbados nut</name>
    <dbReference type="NCBI Taxonomy" id="180498"/>
    <lineage>
        <taxon>Eukaryota</taxon>
        <taxon>Viridiplantae</taxon>
        <taxon>Streptophyta</taxon>
        <taxon>Embryophyta</taxon>
        <taxon>Tracheophyta</taxon>
        <taxon>Spermatophyta</taxon>
        <taxon>Magnoliopsida</taxon>
        <taxon>eudicotyledons</taxon>
        <taxon>Gunneridae</taxon>
        <taxon>Pentapetalae</taxon>
        <taxon>rosids</taxon>
        <taxon>fabids</taxon>
        <taxon>Malpighiales</taxon>
        <taxon>Euphorbiaceae</taxon>
        <taxon>Crotonoideae</taxon>
        <taxon>Jatropheae</taxon>
        <taxon>Jatropha</taxon>
    </lineage>
</organism>
<keyword evidence="2" id="KW-1185">Reference proteome</keyword>